<evidence type="ECO:0000313" key="9">
    <source>
        <dbReference type="EMBL" id="QQG45235.1"/>
    </source>
</evidence>
<feature type="transmembrane region" description="Helical" evidence="7">
    <location>
        <begin position="47"/>
        <end position="66"/>
    </location>
</feature>
<evidence type="ECO:0000256" key="6">
    <source>
        <dbReference type="ARBA" id="ARBA00023136"/>
    </source>
</evidence>
<accession>A0A7T5UQL4</accession>
<feature type="transmembrane region" description="Helical" evidence="7">
    <location>
        <begin position="111"/>
        <end position="133"/>
    </location>
</feature>
<dbReference type="PANTHER" id="PTHR30576">
    <property type="entry name" value="COLANIC BIOSYNTHESIS UDP-GLUCOSE LIPID CARRIER TRANSFERASE"/>
    <property type="match status" value="1"/>
</dbReference>
<dbReference type="Pfam" id="PF02397">
    <property type="entry name" value="Bac_transf"/>
    <property type="match status" value="1"/>
</dbReference>
<dbReference type="Proteomes" id="UP000595618">
    <property type="component" value="Chromosome"/>
</dbReference>
<evidence type="ECO:0000256" key="3">
    <source>
        <dbReference type="ARBA" id="ARBA00022679"/>
    </source>
</evidence>
<evidence type="ECO:0000313" key="10">
    <source>
        <dbReference type="Proteomes" id="UP000595618"/>
    </source>
</evidence>
<dbReference type="GO" id="GO:0016780">
    <property type="term" value="F:phosphotransferase activity, for other substituted phosphate groups"/>
    <property type="evidence" value="ECO:0007669"/>
    <property type="project" value="TreeGrafter"/>
</dbReference>
<keyword evidence="5 7" id="KW-1133">Transmembrane helix</keyword>
<dbReference type="InterPro" id="IPR017475">
    <property type="entry name" value="EPS_sugar_tfrase"/>
</dbReference>
<evidence type="ECO:0000256" key="2">
    <source>
        <dbReference type="ARBA" id="ARBA00006464"/>
    </source>
</evidence>
<feature type="transmembrane region" description="Helical" evidence="7">
    <location>
        <begin position="78"/>
        <end position="99"/>
    </location>
</feature>
<dbReference type="PANTHER" id="PTHR30576:SF0">
    <property type="entry name" value="UNDECAPRENYL-PHOSPHATE N-ACETYLGALACTOSAMINYL 1-PHOSPHATE TRANSFERASE-RELATED"/>
    <property type="match status" value="1"/>
</dbReference>
<dbReference type="GO" id="GO:0016020">
    <property type="term" value="C:membrane"/>
    <property type="evidence" value="ECO:0007669"/>
    <property type="project" value="UniProtKB-SubCell"/>
</dbReference>
<name>A0A7T5UQL4_9BACT</name>
<dbReference type="Gene3D" id="3.40.50.720">
    <property type="entry name" value="NAD(P)-binding Rossmann-like Domain"/>
    <property type="match status" value="1"/>
</dbReference>
<dbReference type="EMBL" id="CP066690">
    <property type="protein sequence ID" value="QQG45235.1"/>
    <property type="molecule type" value="Genomic_DNA"/>
</dbReference>
<evidence type="ECO:0000259" key="8">
    <source>
        <dbReference type="Pfam" id="PF02397"/>
    </source>
</evidence>
<gene>
    <name evidence="9" type="ORF">HYW89_04545</name>
</gene>
<feature type="domain" description="Bacterial sugar transferase" evidence="8">
    <location>
        <begin position="271"/>
        <end position="453"/>
    </location>
</feature>
<dbReference type="AlphaFoldDB" id="A0A7T5UQL4"/>
<evidence type="ECO:0000256" key="7">
    <source>
        <dbReference type="SAM" id="Phobius"/>
    </source>
</evidence>
<dbReference type="NCBIfam" id="TIGR03025">
    <property type="entry name" value="EPS_sugtrans"/>
    <property type="match status" value="1"/>
</dbReference>
<keyword evidence="3 9" id="KW-0808">Transferase</keyword>
<evidence type="ECO:0000256" key="4">
    <source>
        <dbReference type="ARBA" id="ARBA00022692"/>
    </source>
</evidence>
<dbReference type="InterPro" id="IPR003362">
    <property type="entry name" value="Bact_transf"/>
</dbReference>
<sequence length="458" mass="53124">MLKRGHSLKVSLLILGDLILFYAALFGALFLRQYYELDTLLVKRHLLPFSIIFLLWLVIFGAFGFYDLRFMKNSKVFLYRLLRVMATNAVVTILVLYLIPIFEIEPRRNLFLITGIATIYIFLWRYLFNLIIIRTHAPRVIFFGVNREMVELADFLLKNPQLGQRPVAFVSNGESRNDPDILPLPHYQFNQNLDHILRDTGADTIVITSDLKGNKTLVRLLFQVIPLGISVAEFPQYHEMLTGKIPLSLIGEVWFLENLIGIRKKFYEFFKRIGDVALATLLGIPTLLLLPFIALAIKLDSEGPTFYRQKRVGRHGKDFWLIKYRSMVKDAENLSGQKEAGRDPRHTRTGRFLRKSYLDELPQIINILKGEMSFVGPRPERPHYVAELKQKIPFYEMRLLIPPGLTGWAQVNMENDASVEDAPEKMQYDLYYTKNRSALLDFLIIIKTLFALLHRTGR</sequence>
<comment type="similarity">
    <text evidence="2">Belongs to the bacterial sugar transferase family.</text>
</comment>
<feature type="transmembrane region" description="Helical" evidence="7">
    <location>
        <begin position="12"/>
        <end position="35"/>
    </location>
</feature>
<keyword evidence="6 7" id="KW-0472">Membrane</keyword>
<proteinExistence type="inferred from homology"/>
<evidence type="ECO:0000256" key="5">
    <source>
        <dbReference type="ARBA" id="ARBA00022989"/>
    </source>
</evidence>
<protein>
    <submittedName>
        <fullName evidence="9">Sugar transferase</fullName>
    </submittedName>
</protein>
<keyword evidence="4 7" id="KW-0812">Transmembrane</keyword>
<evidence type="ECO:0000256" key="1">
    <source>
        <dbReference type="ARBA" id="ARBA00004141"/>
    </source>
</evidence>
<comment type="subcellular location">
    <subcellularLocation>
        <location evidence="1">Membrane</location>
        <topology evidence="1">Multi-pass membrane protein</topology>
    </subcellularLocation>
</comment>
<organism evidence="9 10">
    <name type="scientific">Candidatus Sungiibacteriota bacterium</name>
    <dbReference type="NCBI Taxonomy" id="2750080"/>
    <lineage>
        <taxon>Bacteria</taxon>
        <taxon>Candidatus Sungiibacteriota</taxon>
    </lineage>
</organism>
<feature type="transmembrane region" description="Helical" evidence="7">
    <location>
        <begin position="273"/>
        <end position="297"/>
    </location>
</feature>
<reference evidence="9 10" key="1">
    <citation type="submission" date="2020-07" db="EMBL/GenBank/DDBJ databases">
        <title>Huge and variable diversity of episymbiotic CPR bacteria and DPANN archaea in groundwater ecosystems.</title>
        <authorList>
            <person name="He C.Y."/>
            <person name="Keren R."/>
            <person name="Whittaker M."/>
            <person name="Farag I.F."/>
            <person name="Doudna J."/>
            <person name="Cate J.H.D."/>
            <person name="Banfield J.F."/>
        </authorList>
    </citation>
    <scope>NUCLEOTIDE SEQUENCE [LARGE SCALE GENOMIC DNA]</scope>
    <source>
        <strain evidence="9">NC_groundwater_541_Ag_S-0.1um_46_50</strain>
    </source>
</reference>